<reference evidence="1 2" key="1">
    <citation type="submission" date="2024-04" db="EMBL/GenBank/DDBJ databases">
        <title>Phyllosticta paracitricarpa is synonymous to the EU quarantine fungus P. citricarpa based on phylogenomic analyses.</title>
        <authorList>
            <consortium name="Lawrence Berkeley National Laboratory"/>
            <person name="Van Ingen-Buijs V.A."/>
            <person name="Van Westerhoven A.C."/>
            <person name="Haridas S."/>
            <person name="Skiadas P."/>
            <person name="Martin F."/>
            <person name="Groenewald J.Z."/>
            <person name="Crous P.W."/>
            <person name="Seidl M.F."/>
        </authorList>
    </citation>
    <scope>NUCLEOTIDE SEQUENCE [LARGE SCALE GENOMIC DNA]</scope>
    <source>
        <strain evidence="1 2">CBS 122670</strain>
    </source>
</reference>
<proteinExistence type="predicted"/>
<keyword evidence="2" id="KW-1185">Reference proteome</keyword>
<evidence type="ECO:0000313" key="1">
    <source>
        <dbReference type="EMBL" id="KAK7555856.1"/>
    </source>
</evidence>
<sequence length="283" mass="33387">MSTHDQESMPEDTREERCGIMNLRSQEFSTEMMRNAPAPRFNDQVTTVRLRRDERQKRDVRQNVNTNLLRYWCFNMERSVLYWIPPTTTSPSPALDLKEFHPKSFRIFSDWMKDFRLPIFDHGPSCMSNESAMRTIDAIDSYFLGWRLGAPVFCNLLMTRLCKLYEDRLEIPAAALVQRACKSPGLQNPAFKFAVHVYIRAEARCKEELPDLFDNTWRAYSKIFRDFVESDDPIRNQVKDPGSLVANACDYHVHFDMEESSDGDYWDWSFEGWEEYLRTTPKI</sequence>
<protein>
    <submittedName>
        <fullName evidence="1">Uncharacterized protein</fullName>
    </submittedName>
</protein>
<comment type="caution">
    <text evidence="1">The sequence shown here is derived from an EMBL/GenBank/DDBJ whole genome shotgun (WGS) entry which is preliminary data.</text>
</comment>
<dbReference type="Proteomes" id="UP001365128">
    <property type="component" value="Unassembled WGS sequence"/>
</dbReference>
<evidence type="ECO:0000313" key="2">
    <source>
        <dbReference type="Proteomes" id="UP001365128"/>
    </source>
</evidence>
<organism evidence="1 2">
    <name type="scientific">Phyllosticta citricarpa</name>
    <dbReference type="NCBI Taxonomy" id="55181"/>
    <lineage>
        <taxon>Eukaryota</taxon>
        <taxon>Fungi</taxon>
        <taxon>Dikarya</taxon>
        <taxon>Ascomycota</taxon>
        <taxon>Pezizomycotina</taxon>
        <taxon>Dothideomycetes</taxon>
        <taxon>Dothideomycetes incertae sedis</taxon>
        <taxon>Botryosphaeriales</taxon>
        <taxon>Phyllostictaceae</taxon>
        <taxon>Phyllosticta</taxon>
    </lineage>
</organism>
<dbReference type="EMBL" id="JBBPDW010000002">
    <property type="protein sequence ID" value="KAK7555856.1"/>
    <property type="molecule type" value="Genomic_DNA"/>
</dbReference>
<name>A0ABR1MQ63_9PEZI</name>
<gene>
    <name evidence="1" type="ORF">IWX46DRAFT_659727</name>
</gene>
<accession>A0ABR1MQ63</accession>